<dbReference type="AlphaFoldDB" id="A0A4Q7MQ13"/>
<evidence type="ECO:0000313" key="4">
    <source>
        <dbReference type="Proteomes" id="UP000292039"/>
    </source>
</evidence>
<dbReference type="Proteomes" id="UP000292039">
    <property type="component" value="Unassembled WGS sequence"/>
</dbReference>
<dbReference type="Gene3D" id="3.90.640.20">
    <property type="entry name" value="Heat-shock cognate protein, ATPase"/>
    <property type="match status" value="1"/>
</dbReference>
<dbReference type="Pfam" id="PF11738">
    <property type="entry name" value="DUF3298"/>
    <property type="match status" value="1"/>
</dbReference>
<dbReference type="RefSeq" id="WP_130487067.1">
    <property type="nucleotide sequence ID" value="NZ_CBCSEB010000001.1"/>
</dbReference>
<name>A0A4Q7MQ13_9BURK</name>
<evidence type="ECO:0000259" key="2">
    <source>
        <dbReference type="Pfam" id="PF11738"/>
    </source>
</evidence>
<feature type="signal peptide" evidence="1">
    <location>
        <begin position="1"/>
        <end position="30"/>
    </location>
</feature>
<dbReference type="InterPro" id="IPR021729">
    <property type="entry name" value="DUF3298"/>
</dbReference>
<dbReference type="InterPro" id="IPR037126">
    <property type="entry name" value="PdaC/RsiV-like_sf"/>
</dbReference>
<organism evidence="3 4">
    <name type="scientific">Kerstersia gyiorum</name>
    <dbReference type="NCBI Taxonomy" id="206506"/>
    <lineage>
        <taxon>Bacteria</taxon>
        <taxon>Pseudomonadati</taxon>
        <taxon>Pseudomonadota</taxon>
        <taxon>Betaproteobacteria</taxon>
        <taxon>Burkholderiales</taxon>
        <taxon>Alcaligenaceae</taxon>
        <taxon>Kerstersia</taxon>
    </lineage>
</organism>
<comment type="caution">
    <text evidence="3">The sequence shown here is derived from an EMBL/GenBank/DDBJ whole genome shotgun (WGS) entry which is preliminary data.</text>
</comment>
<dbReference type="Gene3D" id="3.30.565.40">
    <property type="entry name" value="Fervidobacterium nodosum Rt17-B1 like"/>
    <property type="match status" value="1"/>
</dbReference>
<dbReference type="PROSITE" id="PS51257">
    <property type="entry name" value="PROKAR_LIPOPROTEIN"/>
    <property type="match status" value="1"/>
</dbReference>
<gene>
    <name evidence="3" type="ORF">EV679_1956</name>
</gene>
<feature type="domain" description="DUF3298" evidence="2">
    <location>
        <begin position="180"/>
        <end position="259"/>
    </location>
</feature>
<keyword evidence="1" id="KW-0732">Signal</keyword>
<sequence>MKQNFPSLNRSSRSHALLAAPAFVTALLLAACGSTPPADIGVTPVKSSAALPYSMESWKELPESCDRTLKSSEELCGNISVNIARYATQPALNRSIESQLLGMLDGGQNPFPSIKALRAAFLQSATPRDMLTLSAKPYRETPALLVLELETEEYSGGANGMYQTEYLNWSIPQQRALTLDDVLEPGAKPRFDTLLRTAFDNWMAAKNLSETEYAEYVKTWPYQPSSIFALDTDGVRILYPLYSIAPRSDGIPVFNLPYSALDGILRPEYLPTPAARAAK</sequence>
<dbReference type="EMBL" id="SGWZ01000002">
    <property type="protein sequence ID" value="RZS70549.1"/>
    <property type="molecule type" value="Genomic_DNA"/>
</dbReference>
<reference evidence="3 4" key="1">
    <citation type="submission" date="2019-02" db="EMBL/GenBank/DDBJ databases">
        <title>Genomic Encyclopedia of Type Strains, Phase IV (KMG-IV): sequencing the most valuable type-strain genomes for metagenomic binning, comparative biology and taxonomic classification.</title>
        <authorList>
            <person name="Goeker M."/>
        </authorList>
    </citation>
    <scope>NUCLEOTIDE SEQUENCE [LARGE SCALE GENOMIC DNA]</scope>
    <source>
        <strain evidence="3 4">DSM 16618</strain>
    </source>
</reference>
<accession>A0A4Q7MQ13</accession>
<feature type="chain" id="PRO_5030098179" evidence="1">
    <location>
        <begin position="31"/>
        <end position="279"/>
    </location>
</feature>
<proteinExistence type="predicted"/>
<evidence type="ECO:0000313" key="3">
    <source>
        <dbReference type="EMBL" id="RZS70549.1"/>
    </source>
</evidence>
<evidence type="ECO:0000256" key="1">
    <source>
        <dbReference type="SAM" id="SignalP"/>
    </source>
</evidence>
<protein>
    <submittedName>
        <fullName evidence="3">Uncharacterized protein DUF3298</fullName>
    </submittedName>
</protein>